<reference evidence="3" key="1">
    <citation type="submission" date="2022-11" db="UniProtKB">
        <authorList>
            <consortium name="WormBaseParasite"/>
        </authorList>
    </citation>
    <scope>IDENTIFICATION</scope>
</reference>
<name>A0A914YST0_9BILA</name>
<dbReference type="Proteomes" id="UP000887577">
    <property type="component" value="Unplaced"/>
</dbReference>
<organism evidence="2 3">
    <name type="scientific">Panagrolaimus superbus</name>
    <dbReference type="NCBI Taxonomy" id="310955"/>
    <lineage>
        <taxon>Eukaryota</taxon>
        <taxon>Metazoa</taxon>
        <taxon>Ecdysozoa</taxon>
        <taxon>Nematoda</taxon>
        <taxon>Chromadorea</taxon>
        <taxon>Rhabditida</taxon>
        <taxon>Tylenchina</taxon>
        <taxon>Panagrolaimomorpha</taxon>
        <taxon>Panagrolaimoidea</taxon>
        <taxon>Panagrolaimidae</taxon>
        <taxon>Panagrolaimus</taxon>
    </lineage>
</organism>
<dbReference type="WBParaSite" id="PSU_v2.g20484.t1">
    <property type="protein sequence ID" value="PSU_v2.g20484.t1"/>
    <property type="gene ID" value="PSU_v2.g20484"/>
</dbReference>
<sequence>MYKGVPRYEPINKSSRPYEKSEKEVAAKIQILQPPPSSIPTSPTFPGVNNDVVKTPPKSPPVAASPAKNNGNNGGIVIGTLPKNQPSAEDPKKDGLSPVSHYVAPLDR</sequence>
<feature type="region of interest" description="Disordered" evidence="1">
    <location>
        <begin position="1"/>
        <end position="108"/>
    </location>
</feature>
<proteinExistence type="predicted"/>
<dbReference type="AlphaFoldDB" id="A0A914YST0"/>
<evidence type="ECO:0000313" key="3">
    <source>
        <dbReference type="WBParaSite" id="PSU_v2.g20484.t1"/>
    </source>
</evidence>
<accession>A0A914YST0</accession>
<keyword evidence="2" id="KW-1185">Reference proteome</keyword>
<evidence type="ECO:0000313" key="2">
    <source>
        <dbReference type="Proteomes" id="UP000887577"/>
    </source>
</evidence>
<feature type="compositionally biased region" description="Basic and acidic residues" evidence="1">
    <location>
        <begin position="16"/>
        <end position="26"/>
    </location>
</feature>
<feature type="compositionally biased region" description="Low complexity" evidence="1">
    <location>
        <begin position="39"/>
        <end position="71"/>
    </location>
</feature>
<protein>
    <submittedName>
        <fullName evidence="3">Uncharacterized protein</fullName>
    </submittedName>
</protein>
<evidence type="ECO:0000256" key="1">
    <source>
        <dbReference type="SAM" id="MobiDB-lite"/>
    </source>
</evidence>